<gene>
    <name evidence="1" type="ORF">GCM10010151_43920</name>
</gene>
<accession>A0ABN0WXL7</accession>
<protein>
    <submittedName>
        <fullName evidence="1">DUF2199 domain-containing protein</fullName>
    </submittedName>
</protein>
<proteinExistence type="predicted"/>
<name>A0ABN0WXL7_9ACTN</name>
<dbReference type="InterPro" id="IPR018697">
    <property type="entry name" value="DUF2199"/>
</dbReference>
<organism evidence="1 2">
    <name type="scientific">Actinoallomurus spadix</name>
    <dbReference type="NCBI Taxonomy" id="79912"/>
    <lineage>
        <taxon>Bacteria</taxon>
        <taxon>Bacillati</taxon>
        <taxon>Actinomycetota</taxon>
        <taxon>Actinomycetes</taxon>
        <taxon>Streptosporangiales</taxon>
        <taxon>Thermomonosporaceae</taxon>
        <taxon>Actinoallomurus</taxon>
    </lineage>
</organism>
<evidence type="ECO:0000313" key="1">
    <source>
        <dbReference type="EMBL" id="GAA0349422.1"/>
    </source>
</evidence>
<evidence type="ECO:0000313" key="2">
    <source>
        <dbReference type="Proteomes" id="UP001501822"/>
    </source>
</evidence>
<keyword evidence="2" id="KW-1185">Reference proteome</keyword>
<reference evidence="1 2" key="1">
    <citation type="journal article" date="2019" name="Int. J. Syst. Evol. Microbiol.">
        <title>The Global Catalogue of Microorganisms (GCM) 10K type strain sequencing project: providing services to taxonomists for standard genome sequencing and annotation.</title>
        <authorList>
            <consortium name="The Broad Institute Genomics Platform"/>
            <consortium name="The Broad Institute Genome Sequencing Center for Infectious Disease"/>
            <person name="Wu L."/>
            <person name="Ma J."/>
        </authorList>
    </citation>
    <scope>NUCLEOTIDE SEQUENCE [LARGE SCALE GENOMIC DNA]</scope>
    <source>
        <strain evidence="1 2">JCM 3146</strain>
    </source>
</reference>
<dbReference type="Proteomes" id="UP001501822">
    <property type="component" value="Unassembled WGS sequence"/>
</dbReference>
<sequence length="171" mass="19431">MSSDVGFVCSCCGEKHDELPTHYGSKAPAYWSDAIAEHPDSELTSDQCVINGEHLFVKGLIEIPIIGGDIFSWAVWVSLSPRSFVRMIDLWETSGREDEPPYFGWLATELFLYDQPTLNLKTQVHTRPVGERPYVGLEPTDHPLAVEQRSGITTNRVQWFAEQLMHPERDR</sequence>
<comment type="caution">
    <text evidence="1">The sequence shown here is derived from an EMBL/GenBank/DDBJ whole genome shotgun (WGS) entry which is preliminary data.</text>
</comment>
<dbReference type="EMBL" id="BAAABM010000040">
    <property type="protein sequence ID" value="GAA0349422.1"/>
    <property type="molecule type" value="Genomic_DNA"/>
</dbReference>
<dbReference type="Pfam" id="PF09965">
    <property type="entry name" value="DUF2199"/>
    <property type="match status" value="1"/>
</dbReference>
<dbReference type="RefSeq" id="WP_252811348.1">
    <property type="nucleotide sequence ID" value="NZ_BAAABM010000040.1"/>
</dbReference>